<reference evidence="1 2" key="1">
    <citation type="submission" date="2011-11" db="EMBL/GenBank/DDBJ databases">
        <title>The Noncontiguous Finished genome of Desulfosporosinus youngiae DSM 17734.</title>
        <authorList>
            <consortium name="US DOE Joint Genome Institute (JGI-PGF)"/>
            <person name="Lucas S."/>
            <person name="Han J."/>
            <person name="Lapidus A."/>
            <person name="Cheng J.-F."/>
            <person name="Goodwin L."/>
            <person name="Pitluck S."/>
            <person name="Peters L."/>
            <person name="Ovchinnikova G."/>
            <person name="Lu M."/>
            <person name="Land M.L."/>
            <person name="Hauser L."/>
            <person name="Pester M."/>
            <person name="Spring S."/>
            <person name="Ollivier B."/>
            <person name="Rattei T."/>
            <person name="Klenk H.-P."/>
            <person name="Wagner M."/>
            <person name="Loy A."/>
            <person name="Woyke T.J."/>
        </authorList>
    </citation>
    <scope>NUCLEOTIDE SEQUENCE [LARGE SCALE GENOMIC DNA]</scope>
    <source>
        <strain evidence="1 2">DSM 17734</strain>
    </source>
</reference>
<dbReference type="HOGENOM" id="CLU_3199027_0_0_9"/>
<accession>H5Y4C7</accession>
<sequence length="45" mass="5587">MNYSIDSSWPPKEGNTLLKYEDAFYSIRLNPFFSHYKYRQFLQQY</sequence>
<name>H5Y4C7_9FIRM</name>
<gene>
    <name evidence="1" type="ORF">DesyoDRAFT_2907</name>
</gene>
<protein>
    <submittedName>
        <fullName evidence="1">Uncharacterized protein</fullName>
    </submittedName>
</protein>
<dbReference type="Proteomes" id="UP000005104">
    <property type="component" value="Chromosome"/>
</dbReference>
<organism evidence="1 2">
    <name type="scientific">Desulfosporosinus youngiae DSM 17734</name>
    <dbReference type="NCBI Taxonomy" id="768710"/>
    <lineage>
        <taxon>Bacteria</taxon>
        <taxon>Bacillati</taxon>
        <taxon>Bacillota</taxon>
        <taxon>Clostridia</taxon>
        <taxon>Eubacteriales</taxon>
        <taxon>Desulfitobacteriaceae</taxon>
        <taxon>Desulfosporosinus</taxon>
    </lineage>
</organism>
<keyword evidence="2" id="KW-1185">Reference proteome</keyword>
<dbReference type="AlphaFoldDB" id="H5Y4C7"/>
<evidence type="ECO:0000313" key="1">
    <source>
        <dbReference type="EMBL" id="EHQ89955.1"/>
    </source>
</evidence>
<proteinExistence type="predicted"/>
<dbReference type="EMBL" id="CM001441">
    <property type="protein sequence ID" value="EHQ89955.1"/>
    <property type="molecule type" value="Genomic_DNA"/>
</dbReference>
<evidence type="ECO:0000313" key="2">
    <source>
        <dbReference type="Proteomes" id="UP000005104"/>
    </source>
</evidence>